<dbReference type="Proteomes" id="UP000194577">
    <property type="component" value="Unassembled WGS sequence"/>
</dbReference>
<dbReference type="Pfam" id="PF00581">
    <property type="entry name" value="Rhodanese"/>
    <property type="match status" value="1"/>
</dbReference>
<protein>
    <submittedName>
        <fullName evidence="2">Rhodanese-like domain-containing protein</fullName>
    </submittedName>
</protein>
<dbReference type="InterPro" id="IPR036873">
    <property type="entry name" value="Rhodanese-like_dom_sf"/>
</dbReference>
<dbReference type="CDD" id="cd00158">
    <property type="entry name" value="RHOD"/>
    <property type="match status" value="1"/>
</dbReference>
<feature type="domain" description="Rhodanese" evidence="1">
    <location>
        <begin position="24"/>
        <end position="108"/>
    </location>
</feature>
<keyword evidence="3" id="KW-1185">Reference proteome</keyword>
<accession>A0ABX4M9U7</accession>
<dbReference type="Gene3D" id="3.40.250.10">
    <property type="entry name" value="Rhodanese-like domain"/>
    <property type="match status" value="1"/>
</dbReference>
<evidence type="ECO:0000313" key="3">
    <source>
        <dbReference type="Proteomes" id="UP000194577"/>
    </source>
</evidence>
<dbReference type="PANTHER" id="PTHR43031:SF17">
    <property type="entry name" value="SULFURTRANSFERASE YTWF-RELATED"/>
    <property type="match status" value="1"/>
</dbReference>
<dbReference type="PANTHER" id="PTHR43031">
    <property type="entry name" value="FAD-DEPENDENT OXIDOREDUCTASE"/>
    <property type="match status" value="1"/>
</dbReference>
<dbReference type="EMBL" id="MTPX02000068">
    <property type="protein sequence ID" value="PHP52061.1"/>
    <property type="molecule type" value="Genomic_DNA"/>
</dbReference>
<dbReference type="InterPro" id="IPR001763">
    <property type="entry name" value="Rhodanese-like_dom"/>
</dbReference>
<name>A0ABX4M9U7_9ACTO</name>
<reference evidence="2 3" key="1">
    <citation type="submission" date="2017-10" db="EMBL/GenBank/DDBJ databases">
        <title>Draft genome sequence of cellulolytic Actinomyces sp CtC72 isolated from cattle rumen fluid.</title>
        <authorList>
            <person name="Joshi A.J."/>
            <person name="Vasudevan G."/>
            <person name="Lanjekar V.B."/>
            <person name="Hivarkar S."/>
            <person name="Engineer A."/>
            <person name="Pore S.D."/>
            <person name="Dhakephalkar P.K."/>
            <person name="Dagar S."/>
        </authorList>
    </citation>
    <scope>NUCLEOTIDE SEQUENCE [LARGE SCALE GENOMIC DNA]</scope>
    <source>
        <strain evidence="3">CtC72</strain>
    </source>
</reference>
<dbReference type="SMART" id="SM00450">
    <property type="entry name" value="RHOD"/>
    <property type="match status" value="1"/>
</dbReference>
<comment type="caution">
    <text evidence="2">The sequence shown here is derived from an EMBL/GenBank/DDBJ whole genome shotgun (WGS) entry which is preliminary data.</text>
</comment>
<sequence>MQESTMNTITAAELRARIAGGELPGQEYTLLDVREPHEVELESIDGDVHIPLDQVVERRGELDPSRELIVYCAGGIRSARAIEALEAAGYGGPMTNLEGGIKAWSASA</sequence>
<dbReference type="InterPro" id="IPR050229">
    <property type="entry name" value="GlpE_sulfurtransferase"/>
</dbReference>
<evidence type="ECO:0000259" key="1">
    <source>
        <dbReference type="PROSITE" id="PS50206"/>
    </source>
</evidence>
<proteinExistence type="predicted"/>
<evidence type="ECO:0000313" key="2">
    <source>
        <dbReference type="EMBL" id="PHP52061.1"/>
    </source>
</evidence>
<gene>
    <name evidence="2" type="ORF">BW737_012655</name>
</gene>
<organism evidence="2 3">
    <name type="scientific">Actinomyces ruminis</name>
    <dbReference type="NCBI Taxonomy" id="1937003"/>
    <lineage>
        <taxon>Bacteria</taxon>
        <taxon>Bacillati</taxon>
        <taxon>Actinomycetota</taxon>
        <taxon>Actinomycetes</taxon>
        <taxon>Actinomycetales</taxon>
        <taxon>Actinomycetaceae</taxon>
        <taxon>Actinomyces</taxon>
    </lineage>
</organism>
<dbReference type="PROSITE" id="PS50206">
    <property type="entry name" value="RHODANESE_3"/>
    <property type="match status" value="1"/>
</dbReference>
<dbReference type="SUPFAM" id="SSF52821">
    <property type="entry name" value="Rhodanese/Cell cycle control phosphatase"/>
    <property type="match status" value="1"/>
</dbReference>